<sequence>MTDSHSNVSGAKGGMTARDIFSGAFRQPKPQSPVIDIGKQPACAGKFSITGVSRIRSGFLNDLLKPTFAATTVKQLADESREAAGKLQVLGIAKHVAVEVDEGSDGKLDVHFRCEDGSRFAVRTGVDVGGDEGTASIVGRLNNMWGGGESFEANYARGTKTAAAFRGVLAVPLAADPQRRFEVSACQASTNYRPYSSHDELRRSLSAALVSKQAGSMQHELAYTLAWREIMGLGHAASPSLRALAGHSVKSGIAYTCTHDDRDSQTVPTQGTLIKTMAEIAGLGGSVQMAKAQVDLQTNHALSSGYVLSVGAQAGALWSLLDQKTPSLADRFFVGGAHSVRGFEYRGIGPRDKSDSIGGDVFYAAGLSLLTPLPRVEALRGHLWANAGQCALLLNQPKTNPAEFMRFLSSPSASVGIGLVYRHSMVRAELSWCIPIAATPGDKLSAGLQFGLGFQFL</sequence>
<keyword evidence="5" id="KW-0472">Membrane</keyword>
<dbReference type="PANTHER" id="PTHR12815">
    <property type="entry name" value="SORTING AND ASSEMBLY MACHINERY SAMM50 PROTEIN FAMILY MEMBER"/>
    <property type="match status" value="1"/>
</dbReference>
<accession>A0A9W8GNH8</accession>
<dbReference type="EMBL" id="JANBTX010000020">
    <property type="protein sequence ID" value="KAJ2689755.1"/>
    <property type="molecule type" value="Genomic_DNA"/>
</dbReference>
<dbReference type="InterPro" id="IPR039910">
    <property type="entry name" value="D15-like"/>
</dbReference>
<evidence type="ECO:0000259" key="6">
    <source>
        <dbReference type="Pfam" id="PF01103"/>
    </source>
</evidence>
<comment type="caution">
    <text evidence="7">The sequence shown here is derived from an EMBL/GenBank/DDBJ whole genome shotgun (WGS) entry which is preliminary data.</text>
</comment>
<evidence type="ECO:0000256" key="5">
    <source>
        <dbReference type="ARBA" id="ARBA00023136"/>
    </source>
</evidence>
<keyword evidence="8" id="KW-1185">Reference proteome</keyword>
<dbReference type="OrthoDB" id="1724197at2759"/>
<proteinExistence type="inferred from homology"/>
<evidence type="ECO:0000256" key="3">
    <source>
        <dbReference type="ARBA" id="ARBA00022452"/>
    </source>
</evidence>
<keyword evidence="4" id="KW-0812">Transmembrane</keyword>
<dbReference type="GO" id="GO:0045040">
    <property type="term" value="P:protein insertion into mitochondrial outer membrane"/>
    <property type="evidence" value="ECO:0007669"/>
    <property type="project" value="TreeGrafter"/>
</dbReference>
<evidence type="ECO:0000313" key="8">
    <source>
        <dbReference type="Proteomes" id="UP001151516"/>
    </source>
</evidence>
<comment type="similarity">
    <text evidence="2">Belongs to the SAM50/omp85 family.</text>
</comment>
<evidence type="ECO:0000256" key="2">
    <source>
        <dbReference type="ARBA" id="ARBA00010913"/>
    </source>
</evidence>
<dbReference type="Pfam" id="PF01103">
    <property type="entry name" value="Omp85"/>
    <property type="match status" value="1"/>
</dbReference>
<dbReference type="InterPro" id="IPR000184">
    <property type="entry name" value="Bac_surfAg_D15"/>
</dbReference>
<reference evidence="7" key="1">
    <citation type="submission" date="2022-07" db="EMBL/GenBank/DDBJ databases">
        <title>Phylogenomic reconstructions and comparative analyses of Kickxellomycotina fungi.</title>
        <authorList>
            <person name="Reynolds N.K."/>
            <person name="Stajich J.E."/>
            <person name="Barry K."/>
            <person name="Grigoriev I.V."/>
            <person name="Crous P."/>
            <person name="Smith M.E."/>
        </authorList>
    </citation>
    <scope>NUCLEOTIDE SEQUENCE</scope>
    <source>
        <strain evidence="7">CBS 109367</strain>
    </source>
</reference>
<organism evidence="7 8">
    <name type="scientific">Coemansia spiralis</name>
    <dbReference type="NCBI Taxonomy" id="417178"/>
    <lineage>
        <taxon>Eukaryota</taxon>
        <taxon>Fungi</taxon>
        <taxon>Fungi incertae sedis</taxon>
        <taxon>Zoopagomycota</taxon>
        <taxon>Kickxellomycotina</taxon>
        <taxon>Kickxellomycetes</taxon>
        <taxon>Kickxellales</taxon>
        <taxon>Kickxellaceae</taxon>
        <taxon>Coemansia</taxon>
    </lineage>
</organism>
<dbReference type="Proteomes" id="UP001151516">
    <property type="component" value="Unassembled WGS sequence"/>
</dbReference>
<dbReference type="PANTHER" id="PTHR12815:SF18">
    <property type="entry name" value="SORTING AND ASSEMBLY MACHINERY COMPONENT 50 HOMOLOG"/>
    <property type="match status" value="1"/>
</dbReference>
<keyword evidence="3" id="KW-1134">Transmembrane beta strand</keyword>
<evidence type="ECO:0000256" key="4">
    <source>
        <dbReference type="ARBA" id="ARBA00022692"/>
    </source>
</evidence>
<comment type="subcellular location">
    <subcellularLocation>
        <location evidence="1">Mitochondrion outer membrane</location>
        <topology evidence="1">Multi-pass membrane protein</topology>
    </subcellularLocation>
</comment>
<dbReference type="AlphaFoldDB" id="A0A9W8GNH8"/>
<name>A0A9W8GNH8_9FUNG</name>
<evidence type="ECO:0000313" key="7">
    <source>
        <dbReference type="EMBL" id="KAJ2689755.1"/>
    </source>
</evidence>
<evidence type="ECO:0000256" key="1">
    <source>
        <dbReference type="ARBA" id="ARBA00004374"/>
    </source>
</evidence>
<dbReference type="GO" id="GO:0005741">
    <property type="term" value="C:mitochondrial outer membrane"/>
    <property type="evidence" value="ECO:0007669"/>
    <property type="project" value="UniProtKB-SubCell"/>
</dbReference>
<dbReference type="Gene3D" id="2.40.160.50">
    <property type="entry name" value="membrane protein fhac: a member of the omp85/tpsb transporter family"/>
    <property type="match status" value="1"/>
</dbReference>
<feature type="domain" description="Bacterial surface antigen (D15)" evidence="6">
    <location>
        <begin position="143"/>
        <end position="456"/>
    </location>
</feature>
<protein>
    <recommendedName>
        <fullName evidence="6">Bacterial surface antigen (D15) domain-containing protein</fullName>
    </recommendedName>
</protein>
<gene>
    <name evidence="7" type="ORF">IWW39_001221</name>
</gene>